<dbReference type="Proteomes" id="UP000001628">
    <property type="component" value="Unassembled WGS sequence"/>
</dbReference>
<sequence>MYIYTHKLFSAEKKVVLAALSGKVIDLGSGKHKNQGNRLWDGYTSIYNMMHYLPNGERGTLGESSQGYEIMHTIEWFLGSSRDETTTNAEG</sequence>
<evidence type="ECO:0000313" key="1">
    <source>
        <dbReference type="EMBL" id="KGM92294.1"/>
    </source>
</evidence>
<dbReference type="VEuPathDB" id="FungiDB:PADG_11485"/>
<reference evidence="1 2" key="1">
    <citation type="journal article" date="2011" name="PLoS Genet.">
        <title>Comparative genomic analysis of human fungal pathogens causing paracoccidioidomycosis.</title>
        <authorList>
            <person name="Desjardins C.A."/>
            <person name="Champion M.D."/>
            <person name="Holder J.W."/>
            <person name="Muszewska A."/>
            <person name="Goldberg J."/>
            <person name="Bailao A.M."/>
            <person name="Brigido M.M."/>
            <person name="Ferreira M.E."/>
            <person name="Garcia A.M."/>
            <person name="Grynberg M."/>
            <person name="Gujja S."/>
            <person name="Heiman D.I."/>
            <person name="Henn M.R."/>
            <person name="Kodira C.D."/>
            <person name="Leon-Narvaez H."/>
            <person name="Longo L.V."/>
            <person name="Ma L.J."/>
            <person name="Malavazi I."/>
            <person name="Matsuo A.L."/>
            <person name="Morais F.V."/>
            <person name="Pereira M."/>
            <person name="Rodriguez-Brito S."/>
            <person name="Sakthikumar S."/>
            <person name="Salem-Izacc S.M."/>
            <person name="Sykes S.M."/>
            <person name="Teixeira M.M."/>
            <person name="Vallejo M.C."/>
            <person name="Walter M.E."/>
            <person name="Yandava C."/>
            <person name="Young S."/>
            <person name="Zeng Q."/>
            <person name="Zucker J."/>
            <person name="Felipe M.S."/>
            <person name="Goldman G.H."/>
            <person name="Haas B.J."/>
            <person name="McEwen J.G."/>
            <person name="Nino-Vega G."/>
            <person name="Puccia R."/>
            <person name="San-Blas G."/>
            <person name="Soares C.M."/>
            <person name="Birren B.W."/>
            <person name="Cuomo C.A."/>
        </authorList>
    </citation>
    <scope>NUCLEOTIDE SEQUENCE [LARGE SCALE GENOMIC DNA]</scope>
    <source>
        <strain evidence="1 2">Pb18</strain>
    </source>
</reference>
<dbReference type="AlphaFoldDB" id="A0A0A0HSX5"/>
<name>A0A0A0HSX5_PARBD</name>
<proteinExistence type="predicted"/>
<gene>
    <name evidence="1" type="ORF">PADG_11485</name>
</gene>
<dbReference type="EMBL" id="KN275959">
    <property type="protein sequence ID" value="KGM92294.1"/>
    <property type="molecule type" value="Genomic_DNA"/>
</dbReference>
<dbReference type="RefSeq" id="XP_010758950.1">
    <property type="nucleotide sequence ID" value="XM_010760648.1"/>
</dbReference>
<protein>
    <submittedName>
        <fullName evidence="1">Uncharacterized protein</fullName>
    </submittedName>
</protein>
<dbReference type="GeneID" id="22587382"/>
<keyword evidence="2" id="KW-1185">Reference proteome</keyword>
<organism evidence="1 2">
    <name type="scientific">Paracoccidioides brasiliensis (strain Pb18)</name>
    <dbReference type="NCBI Taxonomy" id="502780"/>
    <lineage>
        <taxon>Eukaryota</taxon>
        <taxon>Fungi</taxon>
        <taxon>Dikarya</taxon>
        <taxon>Ascomycota</taxon>
        <taxon>Pezizomycotina</taxon>
        <taxon>Eurotiomycetes</taxon>
        <taxon>Eurotiomycetidae</taxon>
        <taxon>Onygenales</taxon>
        <taxon>Ajellomycetaceae</taxon>
        <taxon>Paracoccidioides</taxon>
    </lineage>
</organism>
<evidence type="ECO:0000313" key="2">
    <source>
        <dbReference type="Proteomes" id="UP000001628"/>
    </source>
</evidence>
<accession>A0A0A0HSX5</accession>
<dbReference type="KEGG" id="pbn:PADG_11485"/>
<dbReference type="InParanoid" id="A0A0A0HSX5"/>
<dbReference type="HOGENOM" id="CLU_2427663_0_0_1"/>